<proteinExistence type="predicted"/>
<feature type="region of interest" description="Disordered" evidence="1">
    <location>
        <begin position="67"/>
        <end position="96"/>
    </location>
</feature>
<reference evidence="2" key="1">
    <citation type="journal article" date="2023" name="Mol. Phylogenet. Evol.">
        <title>Genome-scale phylogeny and comparative genomics of the fungal order Sordariales.</title>
        <authorList>
            <person name="Hensen N."/>
            <person name="Bonometti L."/>
            <person name="Westerberg I."/>
            <person name="Brannstrom I.O."/>
            <person name="Guillou S."/>
            <person name="Cros-Aarteil S."/>
            <person name="Calhoun S."/>
            <person name="Haridas S."/>
            <person name="Kuo A."/>
            <person name="Mondo S."/>
            <person name="Pangilinan J."/>
            <person name="Riley R."/>
            <person name="LaButti K."/>
            <person name="Andreopoulos B."/>
            <person name="Lipzen A."/>
            <person name="Chen C."/>
            <person name="Yan M."/>
            <person name="Daum C."/>
            <person name="Ng V."/>
            <person name="Clum A."/>
            <person name="Steindorff A."/>
            <person name="Ohm R.A."/>
            <person name="Martin F."/>
            <person name="Silar P."/>
            <person name="Natvig D.O."/>
            <person name="Lalanne C."/>
            <person name="Gautier V."/>
            <person name="Ament-Velasquez S.L."/>
            <person name="Kruys A."/>
            <person name="Hutchinson M.I."/>
            <person name="Powell A.J."/>
            <person name="Barry K."/>
            <person name="Miller A.N."/>
            <person name="Grigoriev I.V."/>
            <person name="Debuchy R."/>
            <person name="Gladieux P."/>
            <person name="Hiltunen Thoren M."/>
            <person name="Johannesson H."/>
        </authorList>
    </citation>
    <scope>NUCLEOTIDE SEQUENCE</scope>
    <source>
        <strain evidence="2">CBS 958.72</strain>
    </source>
</reference>
<gene>
    <name evidence="2" type="ORF">B0T24DRAFT_198298</name>
</gene>
<evidence type="ECO:0000313" key="2">
    <source>
        <dbReference type="EMBL" id="KAK3380631.1"/>
    </source>
</evidence>
<reference evidence="2" key="2">
    <citation type="submission" date="2023-06" db="EMBL/GenBank/DDBJ databases">
        <authorList>
            <consortium name="Lawrence Berkeley National Laboratory"/>
            <person name="Haridas S."/>
            <person name="Hensen N."/>
            <person name="Bonometti L."/>
            <person name="Westerberg I."/>
            <person name="Brannstrom I.O."/>
            <person name="Guillou S."/>
            <person name="Cros-Aarteil S."/>
            <person name="Calhoun S."/>
            <person name="Kuo A."/>
            <person name="Mondo S."/>
            <person name="Pangilinan J."/>
            <person name="Riley R."/>
            <person name="Labutti K."/>
            <person name="Andreopoulos B."/>
            <person name="Lipzen A."/>
            <person name="Chen C."/>
            <person name="Yanf M."/>
            <person name="Daum C."/>
            <person name="Ng V."/>
            <person name="Clum A."/>
            <person name="Steindorff A."/>
            <person name="Ohm R."/>
            <person name="Martin F."/>
            <person name="Silar P."/>
            <person name="Natvig D."/>
            <person name="Lalanne C."/>
            <person name="Gautier V."/>
            <person name="Ament-Velasquez S.L."/>
            <person name="Kruys A."/>
            <person name="Hutchinson M.I."/>
            <person name="Powell A.J."/>
            <person name="Barry K."/>
            <person name="Miller A.N."/>
            <person name="Grigoriev I.V."/>
            <person name="Debuchy R."/>
            <person name="Gladieux P."/>
            <person name="Thoren M.H."/>
            <person name="Johannesson H."/>
        </authorList>
    </citation>
    <scope>NUCLEOTIDE SEQUENCE</scope>
    <source>
        <strain evidence="2">CBS 958.72</strain>
    </source>
</reference>
<dbReference type="EMBL" id="JAULSN010000002">
    <property type="protein sequence ID" value="KAK3380631.1"/>
    <property type="molecule type" value="Genomic_DNA"/>
</dbReference>
<dbReference type="Proteomes" id="UP001287356">
    <property type="component" value="Unassembled WGS sequence"/>
</dbReference>
<comment type="caution">
    <text evidence="2">The sequence shown here is derived from an EMBL/GenBank/DDBJ whole genome shotgun (WGS) entry which is preliminary data.</text>
</comment>
<keyword evidence="3" id="KW-1185">Reference proteome</keyword>
<name>A0AAE0TUV7_9PEZI</name>
<evidence type="ECO:0000313" key="3">
    <source>
        <dbReference type="Proteomes" id="UP001287356"/>
    </source>
</evidence>
<accession>A0AAE0TUV7</accession>
<sequence length="186" mass="19711">MAKNAIKTCPAYASPRSLLSWASNALARAWVLRRVPVPCADAFVMSPRALSAVGVEACAPDEARDDDALVTRPPRLPGPPCVARVPPRPPRGASAGTARLSTVLYPRGCRRMEGFNPLARLVDVAVGVCVGTVVNGSVDNGAVERGARGSGANAIDPRGLPRGRVTRSNSWNLIYWSSSRMDLSNH</sequence>
<dbReference type="AlphaFoldDB" id="A0AAE0TUV7"/>
<protein>
    <submittedName>
        <fullName evidence="2">Uncharacterized protein</fullName>
    </submittedName>
</protein>
<feature type="compositionally biased region" description="Pro residues" evidence="1">
    <location>
        <begin position="74"/>
        <end position="90"/>
    </location>
</feature>
<organism evidence="2 3">
    <name type="scientific">Lasiosphaeria ovina</name>
    <dbReference type="NCBI Taxonomy" id="92902"/>
    <lineage>
        <taxon>Eukaryota</taxon>
        <taxon>Fungi</taxon>
        <taxon>Dikarya</taxon>
        <taxon>Ascomycota</taxon>
        <taxon>Pezizomycotina</taxon>
        <taxon>Sordariomycetes</taxon>
        <taxon>Sordariomycetidae</taxon>
        <taxon>Sordariales</taxon>
        <taxon>Lasiosphaeriaceae</taxon>
        <taxon>Lasiosphaeria</taxon>
    </lineage>
</organism>
<evidence type="ECO:0000256" key="1">
    <source>
        <dbReference type="SAM" id="MobiDB-lite"/>
    </source>
</evidence>